<dbReference type="OrthoDB" id="416729at2759"/>
<protein>
    <submittedName>
        <fullName evidence="6">Uncharacterized protein</fullName>
    </submittedName>
</protein>
<accession>A0A4Q2DTM6</accession>
<dbReference type="Pfam" id="PF12328">
    <property type="entry name" value="Rpp20"/>
    <property type="match status" value="1"/>
</dbReference>
<evidence type="ECO:0000256" key="2">
    <source>
        <dbReference type="ARBA" id="ARBA00022694"/>
    </source>
</evidence>
<evidence type="ECO:0000256" key="5">
    <source>
        <dbReference type="SAM" id="SignalP"/>
    </source>
</evidence>
<organism evidence="6 7">
    <name type="scientific">Candolleomyces aberdarensis</name>
    <dbReference type="NCBI Taxonomy" id="2316362"/>
    <lineage>
        <taxon>Eukaryota</taxon>
        <taxon>Fungi</taxon>
        <taxon>Dikarya</taxon>
        <taxon>Basidiomycota</taxon>
        <taxon>Agaricomycotina</taxon>
        <taxon>Agaricomycetes</taxon>
        <taxon>Agaricomycetidae</taxon>
        <taxon>Agaricales</taxon>
        <taxon>Agaricineae</taxon>
        <taxon>Psathyrellaceae</taxon>
        <taxon>Candolleomyces</taxon>
    </lineage>
</organism>
<proteinExistence type="predicted"/>
<comment type="subcellular location">
    <subcellularLocation>
        <location evidence="1">Nucleus</location>
    </subcellularLocation>
</comment>
<comment type="caution">
    <text evidence="6">The sequence shown here is derived from an EMBL/GenBank/DDBJ whole genome shotgun (WGS) entry which is preliminary data.</text>
</comment>
<name>A0A4Q2DTM6_9AGAR</name>
<evidence type="ECO:0000313" key="7">
    <source>
        <dbReference type="Proteomes" id="UP000290288"/>
    </source>
</evidence>
<dbReference type="GO" id="GO:0001682">
    <property type="term" value="P:tRNA 5'-leader removal"/>
    <property type="evidence" value="ECO:0007669"/>
    <property type="project" value="InterPro"/>
</dbReference>
<gene>
    <name evidence="6" type="ORF">EST38_g3617</name>
</gene>
<dbReference type="InterPro" id="IPR036882">
    <property type="entry name" value="Alba-like_dom_sf"/>
</dbReference>
<keyword evidence="7" id="KW-1185">Reference proteome</keyword>
<dbReference type="GO" id="GO:0000172">
    <property type="term" value="C:ribonuclease MRP complex"/>
    <property type="evidence" value="ECO:0007669"/>
    <property type="project" value="InterPro"/>
</dbReference>
<keyword evidence="3" id="KW-0539">Nucleus</keyword>
<dbReference type="AlphaFoldDB" id="A0A4Q2DTM6"/>
<feature type="signal peptide" evidence="5">
    <location>
        <begin position="1"/>
        <end position="26"/>
    </location>
</feature>
<feature type="compositionally biased region" description="Acidic residues" evidence="4">
    <location>
        <begin position="131"/>
        <end position="140"/>
    </location>
</feature>
<dbReference type="Gene3D" id="3.30.110.20">
    <property type="entry name" value="Alba-like domain"/>
    <property type="match status" value="1"/>
</dbReference>
<dbReference type="InterPro" id="IPR014612">
    <property type="entry name" value="Pop7/Rpp20"/>
</dbReference>
<dbReference type="Proteomes" id="UP000290288">
    <property type="component" value="Unassembled WGS sequence"/>
</dbReference>
<evidence type="ECO:0000256" key="3">
    <source>
        <dbReference type="ARBA" id="ARBA00023242"/>
    </source>
</evidence>
<feature type="region of interest" description="Disordered" evidence="4">
    <location>
        <begin position="82"/>
        <end position="140"/>
    </location>
</feature>
<evidence type="ECO:0000313" key="6">
    <source>
        <dbReference type="EMBL" id="RXW22235.1"/>
    </source>
</evidence>
<dbReference type="GO" id="GO:0003676">
    <property type="term" value="F:nucleic acid binding"/>
    <property type="evidence" value="ECO:0007669"/>
    <property type="project" value="InterPro"/>
</dbReference>
<sequence>MKDGYKTLHLSAMGAAIPLLLQLTCALPPILPFAMDEIKTEITTQTCEVQDEVLPDDDDEDISIQQRSKSTLQVVITIGDGKFEGDASGPLRKSGKNVRSKALTSGKDTGGSGKGKSKAKEPMMEVVYAEPEQEELMETI</sequence>
<keyword evidence="2" id="KW-0819">tRNA processing</keyword>
<dbReference type="GO" id="GO:0005655">
    <property type="term" value="C:nucleolar ribonuclease P complex"/>
    <property type="evidence" value="ECO:0007669"/>
    <property type="project" value="InterPro"/>
</dbReference>
<reference evidence="6 7" key="1">
    <citation type="submission" date="2019-01" db="EMBL/GenBank/DDBJ databases">
        <title>Draft genome sequence of Psathyrella aberdarensis IHI B618.</title>
        <authorList>
            <person name="Buettner E."/>
            <person name="Kellner H."/>
        </authorList>
    </citation>
    <scope>NUCLEOTIDE SEQUENCE [LARGE SCALE GENOMIC DNA]</scope>
    <source>
        <strain evidence="6 7">IHI B618</strain>
    </source>
</reference>
<evidence type="ECO:0000256" key="1">
    <source>
        <dbReference type="ARBA" id="ARBA00004123"/>
    </source>
</evidence>
<keyword evidence="5" id="KW-0732">Signal</keyword>
<feature type="chain" id="PRO_5020300045" evidence="5">
    <location>
        <begin position="27"/>
        <end position="140"/>
    </location>
</feature>
<evidence type="ECO:0000256" key="4">
    <source>
        <dbReference type="SAM" id="MobiDB-lite"/>
    </source>
</evidence>
<dbReference type="EMBL" id="SDEE01000078">
    <property type="protein sequence ID" value="RXW22235.1"/>
    <property type="molecule type" value="Genomic_DNA"/>
</dbReference>